<feature type="domain" description="3-hydroxyacyl-CoA dehydrogenase C-terminal" evidence="3">
    <location>
        <begin position="178"/>
        <end position="237"/>
    </location>
</feature>
<dbReference type="Gene3D" id="1.10.1040.10">
    <property type="entry name" value="N-(1-d-carboxylethyl)-l-norvaline Dehydrogenase, domain 2"/>
    <property type="match status" value="1"/>
</dbReference>
<accession>A0A2K9EZB2</accession>
<gene>
    <name evidence="5" type="ORF">CUV01_01410</name>
</gene>
<evidence type="ECO:0000256" key="2">
    <source>
        <dbReference type="ARBA" id="ARBA00023002"/>
    </source>
</evidence>
<dbReference type="SUPFAM" id="SSF48179">
    <property type="entry name" value="6-phosphogluconate dehydrogenase C-terminal domain-like"/>
    <property type="match status" value="1"/>
</dbReference>
<dbReference type="Proteomes" id="UP000233742">
    <property type="component" value="Chromosome"/>
</dbReference>
<dbReference type="GO" id="GO:0006631">
    <property type="term" value="P:fatty acid metabolic process"/>
    <property type="evidence" value="ECO:0007669"/>
    <property type="project" value="InterPro"/>
</dbReference>
<evidence type="ECO:0000313" key="6">
    <source>
        <dbReference type="Proteomes" id="UP000233742"/>
    </source>
</evidence>
<organism evidence="5 6">
    <name type="scientific">Paracoccus tegillarcae</name>
    <dbReference type="NCBI Taxonomy" id="1529068"/>
    <lineage>
        <taxon>Bacteria</taxon>
        <taxon>Pseudomonadati</taxon>
        <taxon>Pseudomonadota</taxon>
        <taxon>Alphaproteobacteria</taxon>
        <taxon>Rhodobacterales</taxon>
        <taxon>Paracoccaceae</taxon>
        <taxon>Paracoccus</taxon>
    </lineage>
</organism>
<dbReference type="RefSeq" id="WP_101458909.1">
    <property type="nucleotide sequence ID" value="NZ_CP025408.1"/>
</dbReference>
<sequence length="306" mass="32345">MTTIAIIGAGLIGRSWAVVFARAGLQVRAWDPDAAVRAALPDAIAQTLAAGDMPPEAVERVTVCETLADALQSADYAQENGPERLDAKQALFAEMDSLAARDTILASSSSALTASRFAAGLVGRGRILVAHPVNPPHVVPVVELCPSPDTDPTVMDRAEQLMRDVAQVPVRLTREVDGFVLNRLQAVLLAEALSLVDQGIVSVEGLDDTIRHGLARRWSFLGPLATIYLNAPAGVGDYIDRYGPMLSGLTDDSARGEAFTKAAGDKIAAAFPPPDQVAALSAWRDGELAALDRYLRSRDAATTKGL</sequence>
<dbReference type="InterPro" id="IPR036291">
    <property type="entry name" value="NAD(P)-bd_dom_sf"/>
</dbReference>
<dbReference type="GO" id="GO:0070403">
    <property type="term" value="F:NAD+ binding"/>
    <property type="evidence" value="ECO:0007669"/>
    <property type="project" value="InterPro"/>
</dbReference>
<protein>
    <submittedName>
        <fullName evidence="5">3-hydroxyacyl-CoA dehydrogenase</fullName>
    </submittedName>
</protein>
<proteinExistence type="inferred from homology"/>
<keyword evidence="2" id="KW-0560">Oxidoreductase</keyword>
<dbReference type="NCBIfam" id="NF004783">
    <property type="entry name" value="PRK06129.1"/>
    <property type="match status" value="1"/>
</dbReference>
<dbReference type="Pfam" id="PF02737">
    <property type="entry name" value="3HCDH_N"/>
    <property type="match status" value="1"/>
</dbReference>
<dbReference type="OrthoDB" id="9803287at2"/>
<evidence type="ECO:0000259" key="3">
    <source>
        <dbReference type="Pfam" id="PF00725"/>
    </source>
</evidence>
<dbReference type="PANTHER" id="PTHR48075">
    <property type="entry name" value="3-HYDROXYACYL-COA DEHYDROGENASE FAMILY PROTEIN"/>
    <property type="match status" value="1"/>
</dbReference>
<dbReference type="SUPFAM" id="SSF51735">
    <property type="entry name" value="NAD(P)-binding Rossmann-fold domains"/>
    <property type="match status" value="1"/>
</dbReference>
<comment type="similarity">
    <text evidence="1">Belongs to the 3-hydroxyacyl-CoA dehydrogenase family.</text>
</comment>
<reference evidence="5 6" key="1">
    <citation type="submission" date="2017-12" db="EMBL/GenBank/DDBJ databases">
        <authorList>
            <person name="Hurst M.R.H."/>
        </authorList>
    </citation>
    <scope>NUCLEOTIDE SEQUENCE [LARGE SCALE GENOMIC DNA]</scope>
    <source>
        <strain evidence="5 6">BM15</strain>
    </source>
</reference>
<dbReference type="InterPro" id="IPR006108">
    <property type="entry name" value="3HC_DH_C"/>
</dbReference>
<feature type="domain" description="3-hydroxyacyl-CoA dehydrogenase NAD binding" evidence="4">
    <location>
        <begin position="3"/>
        <end position="174"/>
    </location>
</feature>
<dbReference type="GO" id="GO:0050104">
    <property type="term" value="F:L-gulonate 3-dehydrogenase activity"/>
    <property type="evidence" value="ECO:0007669"/>
    <property type="project" value="TreeGrafter"/>
</dbReference>
<dbReference type="InterPro" id="IPR006176">
    <property type="entry name" value="3-OHacyl-CoA_DH_NAD-bd"/>
</dbReference>
<evidence type="ECO:0000256" key="1">
    <source>
        <dbReference type="ARBA" id="ARBA00009463"/>
    </source>
</evidence>
<dbReference type="EMBL" id="CP025408">
    <property type="protein sequence ID" value="AUH32231.1"/>
    <property type="molecule type" value="Genomic_DNA"/>
</dbReference>
<dbReference type="KEGG" id="paro:CUV01_01410"/>
<evidence type="ECO:0000259" key="4">
    <source>
        <dbReference type="Pfam" id="PF02737"/>
    </source>
</evidence>
<dbReference type="Gene3D" id="3.40.50.720">
    <property type="entry name" value="NAD(P)-binding Rossmann-like Domain"/>
    <property type="match status" value="1"/>
</dbReference>
<dbReference type="InterPro" id="IPR013328">
    <property type="entry name" value="6PGD_dom2"/>
</dbReference>
<dbReference type="PANTHER" id="PTHR48075:SF1">
    <property type="entry name" value="LAMBDA-CRYSTALLIN HOMOLOG"/>
    <property type="match status" value="1"/>
</dbReference>
<evidence type="ECO:0000313" key="5">
    <source>
        <dbReference type="EMBL" id="AUH32231.1"/>
    </source>
</evidence>
<dbReference type="Pfam" id="PF00725">
    <property type="entry name" value="3HCDH"/>
    <property type="match status" value="1"/>
</dbReference>
<dbReference type="InterPro" id="IPR008927">
    <property type="entry name" value="6-PGluconate_DH-like_C_sf"/>
</dbReference>
<dbReference type="AlphaFoldDB" id="A0A2K9EZB2"/>
<name>A0A2K9EZB2_9RHOB</name>
<keyword evidence="6" id="KW-1185">Reference proteome</keyword>